<gene>
    <name evidence="1" type="ORF">DealDRAFT_0217</name>
</gene>
<accession>C0GCK8</accession>
<organism evidence="1 2">
    <name type="scientific">Dethiobacter alkaliphilus AHT 1</name>
    <dbReference type="NCBI Taxonomy" id="555088"/>
    <lineage>
        <taxon>Bacteria</taxon>
        <taxon>Bacillati</taxon>
        <taxon>Bacillota</taxon>
        <taxon>Dethiobacteria</taxon>
        <taxon>Dethiobacterales</taxon>
        <taxon>Dethiobacteraceae</taxon>
        <taxon>Dethiobacter</taxon>
    </lineage>
</organism>
<dbReference type="Proteomes" id="UP000006443">
    <property type="component" value="Unassembled WGS sequence"/>
</dbReference>
<sequence length="141" mass="16540">MRALHNNFVWTQDGPGRLFDSIDSPASCWDRAFNYPPLRDDCDGFHSALYWAVSQHFSCRLLTVATLPLHHSHTVLIIRNKGQYHLANYTYLSTALSDLDAVIKDLFRTFYRDKNVQMVTWELSVWDKTRWTHAPLQDFLH</sequence>
<reference evidence="1 2" key="1">
    <citation type="submission" date="2009-02" db="EMBL/GenBank/DDBJ databases">
        <title>Sequencing of the draft genome and assembly of Dethiobacter alkaliphilus AHT 1.</title>
        <authorList>
            <consortium name="US DOE Joint Genome Institute (JGI-PGF)"/>
            <person name="Lucas S."/>
            <person name="Copeland A."/>
            <person name="Lapidus A."/>
            <person name="Glavina del Rio T."/>
            <person name="Dalin E."/>
            <person name="Tice H."/>
            <person name="Bruce D."/>
            <person name="Goodwin L."/>
            <person name="Pitluck S."/>
            <person name="Larimer F."/>
            <person name="Land M.L."/>
            <person name="Hauser L."/>
            <person name="Muyzer G."/>
        </authorList>
    </citation>
    <scope>NUCLEOTIDE SEQUENCE [LARGE SCALE GENOMIC DNA]</scope>
    <source>
        <strain evidence="1 2">AHT 1</strain>
    </source>
</reference>
<dbReference type="RefSeq" id="WP_008514026.1">
    <property type="nucleotide sequence ID" value="NZ_ACJM01000001.1"/>
</dbReference>
<dbReference type="STRING" id="555088.DealDRAFT_0217"/>
<proteinExistence type="predicted"/>
<dbReference type="EMBL" id="ACJM01000001">
    <property type="protein sequence ID" value="EEG78943.1"/>
    <property type="molecule type" value="Genomic_DNA"/>
</dbReference>
<protein>
    <submittedName>
        <fullName evidence="1">Uncharacterized protein</fullName>
    </submittedName>
</protein>
<name>C0GCK8_DETAL</name>
<evidence type="ECO:0000313" key="1">
    <source>
        <dbReference type="EMBL" id="EEG78943.1"/>
    </source>
</evidence>
<keyword evidence="2" id="KW-1185">Reference proteome</keyword>
<dbReference type="AlphaFoldDB" id="C0GCK8"/>
<comment type="caution">
    <text evidence="1">The sequence shown here is derived from an EMBL/GenBank/DDBJ whole genome shotgun (WGS) entry which is preliminary data.</text>
</comment>
<evidence type="ECO:0000313" key="2">
    <source>
        <dbReference type="Proteomes" id="UP000006443"/>
    </source>
</evidence>